<evidence type="ECO:0000256" key="1">
    <source>
        <dbReference type="SAM" id="Coils"/>
    </source>
</evidence>
<organism evidence="4 5">
    <name type="scientific">Mesorhizobium loti R88b</name>
    <dbReference type="NCBI Taxonomy" id="935548"/>
    <lineage>
        <taxon>Bacteria</taxon>
        <taxon>Pseudomonadati</taxon>
        <taxon>Pseudomonadota</taxon>
        <taxon>Alphaproteobacteria</taxon>
        <taxon>Hyphomicrobiales</taxon>
        <taxon>Phyllobacteriaceae</taxon>
        <taxon>Mesorhizobium</taxon>
    </lineage>
</organism>
<keyword evidence="1" id="KW-0175">Coiled coil</keyword>
<feature type="coiled-coil region" evidence="1">
    <location>
        <begin position="29"/>
        <end position="77"/>
    </location>
</feature>
<proteinExistence type="predicted"/>
<evidence type="ECO:0000256" key="2">
    <source>
        <dbReference type="SAM" id="MobiDB-lite"/>
    </source>
</evidence>
<keyword evidence="3" id="KW-0812">Transmembrane</keyword>
<evidence type="ECO:0000256" key="3">
    <source>
        <dbReference type="SAM" id="Phobius"/>
    </source>
</evidence>
<reference evidence="4 5" key="1">
    <citation type="submission" date="2018-10" db="EMBL/GenBank/DDBJ databases">
        <authorList>
            <person name="Perry B.J."/>
            <person name="Sullivan J.T."/>
            <person name="Murphy R.J.T."/>
            <person name="Ramsay J.P."/>
            <person name="Ronson C.W."/>
        </authorList>
    </citation>
    <scope>NUCLEOTIDE SEQUENCE [LARGE SCALE GENOMIC DNA]</scope>
    <source>
        <strain evidence="4 5">R88b</strain>
    </source>
</reference>
<sequence length="272" mass="27731">MGTFFYVVLAFLVGVLVGWFIWGRLRGELDSLRGDLDRTRSERDRLRADSDRLTGELNACGKTRADLERQLRDAQAAGSGGAKAASQPPAALVSTPAVAKSAPVPSKAAPAKAAPAKPAAPKPAATKPVAAKSAAPAKPAASKPAAAGSATKSAAAPKAAAAAAPKVAVPKAAAPAAAKPAAAKPAAAKPDNLRRLIGIGPVNEKLLKGQGVTTFAQIAAWTTADIERIEHALQFGGRVERERWVEQAKLLAAGNEAEFAKQFPSAGTSSNT</sequence>
<keyword evidence="3" id="KW-0472">Membrane</keyword>
<dbReference type="Proteomes" id="UP000503017">
    <property type="component" value="Chromosome"/>
</dbReference>
<protein>
    <submittedName>
        <fullName evidence="4">Proton-conducting membrane transporter</fullName>
    </submittedName>
</protein>
<name>A0A6M7WK64_RHILI</name>
<evidence type="ECO:0000313" key="4">
    <source>
        <dbReference type="EMBL" id="QKD02056.1"/>
    </source>
</evidence>
<dbReference type="RefSeq" id="WP_027030878.1">
    <property type="nucleotide sequence ID" value="NZ_CP033367.1"/>
</dbReference>
<dbReference type="EMBL" id="CP033367">
    <property type="protein sequence ID" value="QKD02056.1"/>
    <property type="molecule type" value="Genomic_DNA"/>
</dbReference>
<dbReference type="Gene3D" id="1.10.150.20">
    <property type="entry name" value="5' to 3' exonuclease, C-terminal subdomain"/>
    <property type="match status" value="1"/>
</dbReference>
<feature type="transmembrane region" description="Helical" evidence="3">
    <location>
        <begin position="6"/>
        <end position="23"/>
    </location>
</feature>
<evidence type="ECO:0000313" key="5">
    <source>
        <dbReference type="Proteomes" id="UP000503017"/>
    </source>
</evidence>
<gene>
    <name evidence="4" type="ORF">EB235_11535</name>
</gene>
<accession>A0A6M7WK64</accession>
<keyword evidence="3" id="KW-1133">Transmembrane helix</keyword>
<dbReference type="AlphaFoldDB" id="A0A6M7WK64"/>
<feature type="region of interest" description="Disordered" evidence="2">
    <location>
        <begin position="109"/>
        <end position="144"/>
    </location>
</feature>